<evidence type="ECO:0000313" key="6">
    <source>
        <dbReference type="Proteomes" id="UP000887540"/>
    </source>
</evidence>
<keyword evidence="4 5" id="KW-0808">Transferase</keyword>
<dbReference type="AlphaFoldDB" id="A0A914BZM1"/>
<dbReference type="PROSITE" id="PS00480">
    <property type="entry name" value="CITRATE_SYNTHASE"/>
    <property type="match status" value="1"/>
</dbReference>
<dbReference type="InterPro" id="IPR019810">
    <property type="entry name" value="Citrate_synthase_AS"/>
</dbReference>
<evidence type="ECO:0000256" key="4">
    <source>
        <dbReference type="ARBA" id="ARBA00022679"/>
    </source>
</evidence>
<keyword evidence="6" id="KW-1185">Reference proteome</keyword>
<dbReference type="PRINTS" id="PR00143">
    <property type="entry name" value="CITRTSNTHASE"/>
</dbReference>
<dbReference type="PANTHER" id="PTHR11739:SF8">
    <property type="entry name" value="CITRATE SYNTHASE, MITOCHONDRIAL"/>
    <property type="match status" value="1"/>
</dbReference>
<organism evidence="6 7">
    <name type="scientific">Acrobeloides nanus</name>
    <dbReference type="NCBI Taxonomy" id="290746"/>
    <lineage>
        <taxon>Eukaryota</taxon>
        <taxon>Metazoa</taxon>
        <taxon>Ecdysozoa</taxon>
        <taxon>Nematoda</taxon>
        <taxon>Chromadorea</taxon>
        <taxon>Rhabditida</taxon>
        <taxon>Tylenchina</taxon>
        <taxon>Cephalobomorpha</taxon>
        <taxon>Cephaloboidea</taxon>
        <taxon>Cephalobidae</taxon>
        <taxon>Acrobeloides</taxon>
    </lineage>
</organism>
<dbReference type="GO" id="GO:0005975">
    <property type="term" value="P:carbohydrate metabolic process"/>
    <property type="evidence" value="ECO:0007669"/>
    <property type="project" value="TreeGrafter"/>
</dbReference>
<evidence type="ECO:0000256" key="3">
    <source>
        <dbReference type="ARBA" id="ARBA00011738"/>
    </source>
</evidence>
<evidence type="ECO:0000256" key="2">
    <source>
        <dbReference type="ARBA" id="ARBA00010566"/>
    </source>
</evidence>
<dbReference type="PANTHER" id="PTHR11739">
    <property type="entry name" value="CITRATE SYNTHASE"/>
    <property type="match status" value="1"/>
</dbReference>
<dbReference type="GO" id="GO:0046912">
    <property type="term" value="F:acyltransferase activity, acyl groups converted into alkyl on transfer"/>
    <property type="evidence" value="ECO:0007669"/>
    <property type="project" value="InterPro"/>
</dbReference>
<dbReference type="InterPro" id="IPR016143">
    <property type="entry name" value="Citrate_synth-like_sm_a-sub"/>
</dbReference>
<dbReference type="InterPro" id="IPR002020">
    <property type="entry name" value="Citrate_synthase"/>
</dbReference>
<dbReference type="GO" id="GO:0006099">
    <property type="term" value="P:tricarboxylic acid cycle"/>
    <property type="evidence" value="ECO:0007669"/>
    <property type="project" value="TreeGrafter"/>
</dbReference>
<dbReference type="Gene3D" id="1.10.580.10">
    <property type="entry name" value="Citrate Synthase, domain 1"/>
    <property type="match status" value="1"/>
</dbReference>
<dbReference type="Pfam" id="PF00285">
    <property type="entry name" value="Citrate_synt"/>
    <property type="match status" value="1"/>
</dbReference>
<reference evidence="7" key="1">
    <citation type="submission" date="2022-11" db="UniProtKB">
        <authorList>
            <consortium name="WormBaseParasite"/>
        </authorList>
    </citation>
    <scope>IDENTIFICATION</scope>
</reference>
<accession>A0A914BZM1</accession>
<dbReference type="InterPro" id="IPR036969">
    <property type="entry name" value="Citrate_synthase_sf"/>
</dbReference>
<comment type="subunit">
    <text evidence="3">Homodimer.</text>
</comment>
<dbReference type="GO" id="GO:0005759">
    <property type="term" value="C:mitochondrial matrix"/>
    <property type="evidence" value="ECO:0007669"/>
    <property type="project" value="UniProtKB-SubCell"/>
</dbReference>
<dbReference type="WBParaSite" id="ACRNAN_Path_1376.g5400.t1">
    <property type="protein sequence ID" value="ACRNAN_Path_1376.g5400.t1"/>
    <property type="gene ID" value="ACRNAN_Path_1376.g5400"/>
</dbReference>
<evidence type="ECO:0000313" key="7">
    <source>
        <dbReference type="WBParaSite" id="ACRNAN_Path_1376.g5400.t1"/>
    </source>
</evidence>
<comment type="similarity">
    <text evidence="2 5">Belongs to the citrate synthase family.</text>
</comment>
<evidence type="ECO:0000256" key="1">
    <source>
        <dbReference type="ARBA" id="ARBA00004305"/>
    </source>
</evidence>
<dbReference type="Gene3D" id="1.10.230.10">
    <property type="entry name" value="Cytochrome P450-Terp, domain 2"/>
    <property type="match status" value="1"/>
</dbReference>
<comment type="subcellular location">
    <subcellularLocation>
        <location evidence="1">Mitochondrion matrix</location>
    </subcellularLocation>
</comment>
<dbReference type="Proteomes" id="UP000887540">
    <property type="component" value="Unplaced"/>
</dbReference>
<dbReference type="NCBIfam" id="NF007128">
    <property type="entry name" value="PRK09569.1"/>
    <property type="match status" value="1"/>
</dbReference>
<dbReference type="InterPro" id="IPR016142">
    <property type="entry name" value="Citrate_synth-like_lrg_a-sub"/>
</dbReference>
<evidence type="ECO:0000256" key="5">
    <source>
        <dbReference type="RuleBase" id="RU000441"/>
    </source>
</evidence>
<proteinExistence type="inferred from homology"/>
<dbReference type="SUPFAM" id="SSF48256">
    <property type="entry name" value="Citrate synthase"/>
    <property type="match status" value="1"/>
</dbReference>
<sequence>MIYGGMRSMKALICETSDLDQDEGIRFRGYTIPEIQKLLPKAENGDQPLPEGIWWLLLTSEIPTADQVQEVNKEWVKRAEVPEHVIKMMKTFPKNLHPMSQLVSAIAGLSSESKFAKAYEKGLKKIDYWEYVYEDAMDLLARLPTVAAMIYRNLYRDGESVGGIEPDKDWSANYVSQLGYNHPKFIELLRLHLVLHCDHEGGNVSAHTSHLVSSALTDPYLSISAAIAGLAGPLHGSATQEVLIFIEKIIKDLGDDPTENQLSEWIWKHLKSGQVIPGYGHAVLRKTDPRYSAFREFGLTHFSEDPKFKLVSNMYKIVPELLLKQGKAKNPWPNVDAHSVGISRAMGCLAQMIWSRGGIKYERI</sequence>
<name>A0A914BZM1_9BILA</name>
<dbReference type="FunFam" id="1.10.580.10:FF:000001">
    <property type="entry name" value="Citrate synthase"/>
    <property type="match status" value="1"/>
</dbReference>
<protein>
    <recommendedName>
        <fullName evidence="5">Citrate synthase</fullName>
    </recommendedName>
</protein>